<name>A0A507ATE0_9PEZI</name>
<comment type="similarity">
    <text evidence="5">Belongs to the SAT4 family.</text>
</comment>
<protein>
    <recommendedName>
        <fullName evidence="8">Rhodopsin domain-containing protein</fullName>
    </recommendedName>
</protein>
<feature type="transmembrane region" description="Helical" evidence="7">
    <location>
        <begin position="60"/>
        <end position="81"/>
    </location>
</feature>
<dbReference type="RefSeq" id="XP_030989849.1">
    <property type="nucleotide sequence ID" value="XM_031132798.1"/>
</dbReference>
<feature type="transmembrane region" description="Helical" evidence="7">
    <location>
        <begin position="178"/>
        <end position="201"/>
    </location>
</feature>
<dbReference type="GO" id="GO:0016020">
    <property type="term" value="C:membrane"/>
    <property type="evidence" value="ECO:0007669"/>
    <property type="project" value="UniProtKB-SubCell"/>
</dbReference>
<keyword evidence="2 7" id="KW-0812">Transmembrane</keyword>
<feature type="domain" description="Rhodopsin" evidence="8">
    <location>
        <begin position="36"/>
        <end position="277"/>
    </location>
</feature>
<accession>A0A507ATE0</accession>
<dbReference type="InterPro" id="IPR049326">
    <property type="entry name" value="Rhodopsin_dom_fungi"/>
</dbReference>
<dbReference type="InterPro" id="IPR052337">
    <property type="entry name" value="SAT4-like"/>
</dbReference>
<feature type="transmembrane region" description="Helical" evidence="7">
    <location>
        <begin position="213"/>
        <end position="234"/>
    </location>
</feature>
<evidence type="ECO:0000313" key="10">
    <source>
        <dbReference type="Proteomes" id="UP000319257"/>
    </source>
</evidence>
<comment type="caution">
    <text evidence="9">The sequence shown here is derived from an EMBL/GenBank/DDBJ whole genome shotgun (WGS) entry which is preliminary data.</text>
</comment>
<dbReference type="STRING" id="1093900.A0A507ATE0"/>
<dbReference type="PANTHER" id="PTHR33048:SF47">
    <property type="entry name" value="INTEGRAL MEMBRANE PROTEIN-RELATED"/>
    <property type="match status" value="1"/>
</dbReference>
<evidence type="ECO:0000256" key="4">
    <source>
        <dbReference type="ARBA" id="ARBA00023136"/>
    </source>
</evidence>
<evidence type="ECO:0000256" key="2">
    <source>
        <dbReference type="ARBA" id="ARBA00022692"/>
    </source>
</evidence>
<feature type="transmembrane region" description="Helical" evidence="7">
    <location>
        <begin position="16"/>
        <end position="39"/>
    </location>
</feature>
<dbReference type="GeneID" id="41977652"/>
<evidence type="ECO:0000259" key="8">
    <source>
        <dbReference type="Pfam" id="PF20684"/>
    </source>
</evidence>
<keyword evidence="10" id="KW-1185">Reference proteome</keyword>
<sequence>MAFPGENPALDAETRVSILLGVSIAFIIASTVVVALRLFTRQYVVHGLGPDDYTIVLAQCLFAIQFLNFGVSATTILQAKYGLGRHVWLVDNESNMQQLKSLFAAMIIYNLSQIITKISFLLQYRRIFQDKFTQRACLVLLVFLGTWGFAQEFLVGHACVPASIIFPSLVGKCIGALTVWYLTSIMNIVTDFIVFLVPMPAIRHLQLRRKQKLLVTGVFCLGFFTCIISIVRLFTLRGAINTDDPTWDNVPTSYWTVVELNCGIICASIATLRPLLRHVFPSLSSHSAADYYLKQPSTPKGSSIAAGRRVSSGGTASAAAAAAAAGRGIDGIYALRDVESGGSQDGLNKSGADEYYGWTGYGWNGVPASKLSTSVRGGKAGREAGAAGEDGSFGSTLAGASPRQIRVTRETTFRESRNDVSWK</sequence>
<proteinExistence type="inferred from homology"/>
<feature type="transmembrane region" description="Helical" evidence="7">
    <location>
        <begin position="254"/>
        <end position="276"/>
    </location>
</feature>
<evidence type="ECO:0000256" key="5">
    <source>
        <dbReference type="ARBA" id="ARBA00038359"/>
    </source>
</evidence>
<feature type="transmembrane region" description="Helical" evidence="7">
    <location>
        <begin position="136"/>
        <end position="166"/>
    </location>
</feature>
<evidence type="ECO:0000256" key="1">
    <source>
        <dbReference type="ARBA" id="ARBA00004141"/>
    </source>
</evidence>
<feature type="region of interest" description="Disordered" evidence="6">
    <location>
        <begin position="374"/>
        <end position="402"/>
    </location>
</feature>
<keyword evidence="4 7" id="KW-0472">Membrane</keyword>
<dbReference type="AlphaFoldDB" id="A0A507ATE0"/>
<reference evidence="9 10" key="1">
    <citation type="submission" date="2019-06" db="EMBL/GenBank/DDBJ databases">
        <title>Draft genome sequence of the filamentous fungus Phialemoniopsis curvata isolated from diesel fuel.</title>
        <authorList>
            <person name="Varaljay V.A."/>
            <person name="Lyon W.J."/>
            <person name="Crouch A.L."/>
            <person name="Drake C.E."/>
            <person name="Hollomon J.M."/>
            <person name="Nadeau L.J."/>
            <person name="Nunn H.S."/>
            <person name="Stevenson B.S."/>
            <person name="Bojanowski C.L."/>
            <person name="Crookes-Goodson W.J."/>
        </authorList>
    </citation>
    <scope>NUCLEOTIDE SEQUENCE [LARGE SCALE GENOMIC DNA]</scope>
    <source>
        <strain evidence="9 10">D216</strain>
    </source>
</reference>
<dbReference type="Pfam" id="PF20684">
    <property type="entry name" value="Fung_rhodopsin"/>
    <property type="match status" value="1"/>
</dbReference>
<dbReference type="EMBL" id="SKBQ01000080">
    <property type="protein sequence ID" value="TPX08138.1"/>
    <property type="molecule type" value="Genomic_DNA"/>
</dbReference>
<feature type="transmembrane region" description="Helical" evidence="7">
    <location>
        <begin position="101"/>
        <end position="124"/>
    </location>
</feature>
<evidence type="ECO:0000256" key="3">
    <source>
        <dbReference type="ARBA" id="ARBA00022989"/>
    </source>
</evidence>
<dbReference type="InParanoid" id="A0A507ATE0"/>
<dbReference type="PANTHER" id="PTHR33048">
    <property type="entry name" value="PTH11-LIKE INTEGRAL MEMBRANE PROTEIN (AFU_ORTHOLOGUE AFUA_5G11245)"/>
    <property type="match status" value="1"/>
</dbReference>
<comment type="subcellular location">
    <subcellularLocation>
        <location evidence="1">Membrane</location>
        <topology evidence="1">Multi-pass membrane protein</topology>
    </subcellularLocation>
</comment>
<dbReference type="Proteomes" id="UP000319257">
    <property type="component" value="Unassembled WGS sequence"/>
</dbReference>
<evidence type="ECO:0000313" key="9">
    <source>
        <dbReference type="EMBL" id="TPX08138.1"/>
    </source>
</evidence>
<keyword evidence="3 7" id="KW-1133">Transmembrane helix</keyword>
<dbReference type="OrthoDB" id="3648173at2759"/>
<evidence type="ECO:0000256" key="6">
    <source>
        <dbReference type="SAM" id="MobiDB-lite"/>
    </source>
</evidence>
<gene>
    <name evidence="9" type="ORF">E0L32_010205</name>
</gene>
<organism evidence="9 10">
    <name type="scientific">Thyridium curvatum</name>
    <dbReference type="NCBI Taxonomy" id="1093900"/>
    <lineage>
        <taxon>Eukaryota</taxon>
        <taxon>Fungi</taxon>
        <taxon>Dikarya</taxon>
        <taxon>Ascomycota</taxon>
        <taxon>Pezizomycotina</taxon>
        <taxon>Sordariomycetes</taxon>
        <taxon>Sordariomycetidae</taxon>
        <taxon>Thyridiales</taxon>
        <taxon>Thyridiaceae</taxon>
        <taxon>Thyridium</taxon>
    </lineage>
</organism>
<evidence type="ECO:0000256" key="7">
    <source>
        <dbReference type="SAM" id="Phobius"/>
    </source>
</evidence>